<dbReference type="FunFam" id="3.30.505.10:FF:000034">
    <property type="entry name" value="SH2 domain-containing protein 4A"/>
    <property type="match status" value="1"/>
</dbReference>
<dbReference type="Pfam" id="PF00017">
    <property type="entry name" value="SH2"/>
    <property type="match status" value="1"/>
</dbReference>
<dbReference type="RefSeq" id="XP_025706238.1">
    <property type="nucleotide sequence ID" value="XM_025850453.1"/>
</dbReference>
<dbReference type="AlphaFoldDB" id="A0A3Q7MH76"/>
<feature type="domain" description="SH2" evidence="4">
    <location>
        <begin position="368"/>
        <end position="460"/>
    </location>
</feature>
<dbReference type="GO" id="GO:0005737">
    <property type="term" value="C:cytoplasm"/>
    <property type="evidence" value="ECO:0007669"/>
    <property type="project" value="TreeGrafter"/>
</dbReference>
<dbReference type="PROSITE" id="PS50001">
    <property type="entry name" value="SH2"/>
    <property type="match status" value="1"/>
</dbReference>
<feature type="coiled-coil region" evidence="3">
    <location>
        <begin position="195"/>
        <end position="256"/>
    </location>
</feature>
<protein>
    <submittedName>
        <fullName evidence="6">SH2 domain-containing protein 4B-like</fullName>
    </submittedName>
</protein>
<dbReference type="InterPro" id="IPR035839">
    <property type="entry name" value="SH2D4B_SH2"/>
</dbReference>
<dbReference type="PANTHER" id="PTHR14388:SF7">
    <property type="entry name" value="SH2 DOMAIN-CONTAINING PROTEIN 4B"/>
    <property type="match status" value="1"/>
</dbReference>
<sequence length="474" mass="54939">MVAPDPALLLTVQLWVKTSYDFFEVEFVFQLVSKTLAIGAIPSDSERLENREEAQRKCSLRARTAEAQRKARGYCSGPSILGRSCPGVKCSGLPPRGAVPLAVRASDKHIRWLLGADGEVWVWIMGEGPGDKPYEEISEELIAQRARLQAQREAEELWRQKEAEITKKFRDALANEKARILAEKWKVEMEDRKAAKVLEERIRQEFKRKEEEERKRGEEQIRLREEQRAKELYWTLKQAQLQSHASESEEREWEEQLRRSKAADEERSCRAQRARDEYRRHSLRAIQKGTVAGLSSMFQELGQSREQEARLYHHLPGPGLPPPLAIPVRTWERPLRPVSREVIVRWFKEEQLPRRAGFERNTESIAPWFHGIISREDAEDLLENMTEGAFLVRVSQKIWGYTLSYRLQKGFKHFLVDASGDFYSFLGVDPNRHATLTDLIDFHKEEIITVSGGELLQEPCGQRNSPPDYHLLFE</sequence>
<keyword evidence="1 2" id="KW-0727">SH2 domain</keyword>
<evidence type="ECO:0000256" key="1">
    <source>
        <dbReference type="ARBA" id="ARBA00022999"/>
    </source>
</evidence>
<proteinExistence type="predicted"/>
<dbReference type="CTD" id="387694"/>
<dbReference type="InParanoid" id="A0A3Q7MH76"/>
<evidence type="ECO:0000256" key="3">
    <source>
        <dbReference type="SAM" id="Coils"/>
    </source>
</evidence>
<gene>
    <name evidence="6" type="primary">LOC112807557</name>
</gene>
<dbReference type="Proteomes" id="UP000286641">
    <property type="component" value="Unplaced"/>
</dbReference>
<dbReference type="InterPro" id="IPR000980">
    <property type="entry name" value="SH2"/>
</dbReference>
<dbReference type="PANTHER" id="PTHR14388">
    <property type="entry name" value="T CELL-SPECIFIC ADAPTER PROTEIN TSAD"/>
    <property type="match status" value="1"/>
</dbReference>
<dbReference type="Gene3D" id="3.30.505.10">
    <property type="entry name" value="SH2 domain"/>
    <property type="match status" value="1"/>
</dbReference>
<evidence type="ECO:0000313" key="6">
    <source>
        <dbReference type="RefSeq" id="XP_025706238.1"/>
    </source>
</evidence>
<dbReference type="PRINTS" id="PR00401">
    <property type="entry name" value="SH2DOMAIN"/>
</dbReference>
<dbReference type="CDD" id="cd10351">
    <property type="entry name" value="SH2_SH2D4B"/>
    <property type="match status" value="1"/>
</dbReference>
<evidence type="ECO:0000259" key="4">
    <source>
        <dbReference type="PROSITE" id="PS50001"/>
    </source>
</evidence>
<keyword evidence="5" id="KW-1185">Reference proteome</keyword>
<accession>A0A3Q7MH76</accession>
<dbReference type="SMART" id="SM00252">
    <property type="entry name" value="SH2"/>
    <property type="match status" value="1"/>
</dbReference>
<evidence type="ECO:0000256" key="2">
    <source>
        <dbReference type="PROSITE-ProRule" id="PRU00191"/>
    </source>
</evidence>
<keyword evidence="3" id="KW-0175">Coiled coil</keyword>
<reference key="1">
    <citation type="submission" date="2019-01" db="UniProtKB">
        <authorList>
            <consortium name="RefSeq"/>
        </authorList>
    </citation>
    <scope>IDENTIFICATION</scope>
</reference>
<reference evidence="6" key="2">
    <citation type="submission" date="2025-08" db="UniProtKB">
        <authorList>
            <consortium name="RefSeq"/>
        </authorList>
    </citation>
    <scope>IDENTIFICATION</scope>
    <source>
        <tissue evidence="6">Blood</tissue>
    </source>
</reference>
<dbReference type="SUPFAM" id="SSF55550">
    <property type="entry name" value="SH2 domain"/>
    <property type="match status" value="1"/>
</dbReference>
<dbReference type="InterPro" id="IPR036860">
    <property type="entry name" value="SH2_dom_sf"/>
</dbReference>
<name>A0A3Q7MH76_CALUR</name>
<organism evidence="5 6">
    <name type="scientific">Callorhinus ursinus</name>
    <name type="common">Northern fur seal</name>
    <dbReference type="NCBI Taxonomy" id="34884"/>
    <lineage>
        <taxon>Eukaryota</taxon>
        <taxon>Metazoa</taxon>
        <taxon>Chordata</taxon>
        <taxon>Craniata</taxon>
        <taxon>Vertebrata</taxon>
        <taxon>Euteleostomi</taxon>
        <taxon>Mammalia</taxon>
        <taxon>Eutheria</taxon>
        <taxon>Laurasiatheria</taxon>
        <taxon>Carnivora</taxon>
        <taxon>Caniformia</taxon>
        <taxon>Pinnipedia</taxon>
        <taxon>Otariidae</taxon>
        <taxon>Callorhinus</taxon>
    </lineage>
</organism>
<evidence type="ECO:0000313" key="5">
    <source>
        <dbReference type="Proteomes" id="UP000286641"/>
    </source>
</evidence>